<feature type="domain" description="PiggyBac transposable element-derived protein" evidence="2">
    <location>
        <begin position="168"/>
        <end position="263"/>
    </location>
</feature>
<dbReference type="Pfam" id="PF13843">
    <property type="entry name" value="DDE_Tnp_1_7"/>
    <property type="match status" value="2"/>
</dbReference>
<dbReference type="Proteomes" id="UP000466442">
    <property type="component" value="Linkage Group LG1"/>
</dbReference>
<proteinExistence type="predicted"/>
<dbReference type="GO" id="GO:0043565">
    <property type="term" value="F:sequence-specific DNA binding"/>
    <property type="evidence" value="ECO:0007669"/>
    <property type="project" value="TreeGrafter"/>
</dbReference>
<dbReference type="OrthoDB" id="10043918at2759"/>
<organism evidence="3 4">
    <name type="scientific">Apolygus lucorum</name>
    <name type="common">Small green plant bug</name>
    <name type="synonym">Lygocoris lucorum</name>
    <dbReference type="NCBI Taxonomy" id="248454"/>
    <lineage>
        <taxon>Eukaryota</taxon>
        <taxon>Metazoa</taxon>
        <taxon>Ecdysozoa</taxon>
        <taxon>Arthropoda</taxon>
        <taxon>Hexapoda</taxon>
        <taxon>Insecta</taxon>
        <taxon>Pterygota</taxon>
        <taxon>Neoptera</taxon>
        <taxon>Paraneoptera</taxon>
        <taxon>Hemiptera</taxon>
        <taxon>Heteroptera</taxon>
        <taxon>Panheteroptera</taxon>
        <taxon>Cimicomorpha</taxon>
        <taxon>Miridae</taxon>
        <taxon>Mirini</taxon>
        <taxon>Apolygus</taxon>
    </lineage>
</organism>
<dbReference type="PANTHER" id="PTHR47055:SF3">
    <property type="entry name" value="PHORBOL-ESTER_DAG-TYPE DOMAIN-CONTAINING PROTEIN"/>
    <property type="match status" value="1"/>
</dbReference>
<evidence type="ECO:0000313" key="3">
    <source>
        <dbReference type="EMBL" id="KAF6215702.1"/>
    </source>
</evidence>
<dbReference type="InterPro" id="IPR052638">
    <property type="entry name" value="PiggyBac_TE-derived"/>
</dbReference>
<feature type="region of interest" description="Disordered" evidence="1">
    <location>
        <begin position="80"/>
        <end position="135"/>
    </location>
</feature>
<reference evidence="3" key="1">
    <citation type="journal article" date="2021" name="Mol. Ecol. Resour.">
        <title>Apolygus lucorum genome provides insights into omnivorousness and mesophyll feeding.</title>
        <authorList>
            <person name="Liu Y."/>
            <person name="Liu H."/>
            <person name="Wang H."/>
            <person name="Huang T."/>
            <person name="Liu B."/>
            <person name="Yang B."/>
            <person name="Yin L."/>
            <person name="Li B."/>
            <person name="Zhang Y."/>
            <person name="Zhang S."/>
            <person name="Jiang F."/>
            <person name="Zhang X."/>
            <person name="Ren Y."/>
            <person name="Wang B."/>
            <person name="Wang S."/>
            <person name="Lu Y."/>
            <person name="Wu K."/>
            <person name="Fan W."/>
            <person name="Wang G."/>
        </authorList>
    </citation>
    <scope>NUCLEOTIDE SEQUENCE</scope>
    <source>
        <strain evidence="3">12Hb</strain>
    </source>
</reference>
<feature type="compositionally biased region" description="Polar residues" evidence="1">
    <location>
        <begin position="118"/>
        <end position="134"/>
    </location>
</feature>
<evidence type="ECO:0000256" key="1">
    <source>
        <dbReference type="SAM" id="MobiDB-lite"/>
    </source>
</evidence>
<gene>
    <name evidence="3" type="ORF">GE061_000033</name>
</gene>
<dbReference type="AlphaFoldDB" id="A0A8S9Y330"/>
<dbReference type="PANTHER" id="PTHR47055">
    <property type="entry name" value="DDE_TNP_1_7 DOMAIN-CONTAINING PROTEIN"/>
    <property type="match status" value="1"/>
</dbReference>
<feature type="domain" description="PiggyBac transposable element-derived protein" evidence="2">
    <location>
        <begin position="265"/>
        <end position="393"/>
    </location>
</feature>
<evidence type="ECO:0000259" key="2">
    <source>
        <dbReference type="Pfam" id="PF13843"/>
    </source>
</evidence>
<dbReference type="EMBL" id="WIXP02000001">
    <property type="protein sequence ID" value="KAF6215702.1"/>
    <property type="molecule type" value="Genomic_DNA"/>
</dbReference>
<comment type="caution">
    <text evidence="3">The sequence shown here is derived from an EMBL/GenBank/DDBJ whole genome shotgun (WGS) entry which is preliminary data.</text>
</comment>
<feature type="compositionally biased region" description="Polar residues" evidence="1">
    <location>
        <begin position="92"/>
        <end position="102"/>
    </location>
</feature>
<evidence type="ECO:0000313" key="4">
    <source>
        <dbReference type="Proteomes" id="UP000466442"/>
    </source>
</evidence>
<name>A0A8S9Y330_APOLU</name>
<sequence>MKVKQFWTLNELEDAMQDPAFLDQFDDGGEVDEEVDHIDIVKLPPDNVDVVSDYEEIDEEDLDEDCLPKDVPGLIEVHTNIPVEDPVENHTGCEQSSSVQHATPSSSTSRPRKTKTSQPGPSKSQPQKKIQTKSSWKHMNANFEKSFDDPTVVENRRQDMCDQLRGKSAVELFELFFTETVLLSIVKETVKYAVQNNRHNFSFSVDCLRKFLGILLFTGYHHLPQEKLYWSEDEDLTVQCIRQCMSRNRNQEIKRYLHFNDNSPALGTVRSNRTNKCPTMSDEAFKKENRGSYDYRFDDTNDIMLVTWKDNNIVRVMNCQGVEKVEKVKRWSKEKKSMVPVPRPKCISSYNKYMGGVDKLDWLVNEYRIKIRGKKWYFPIITHLLDVCVVNAHVLHGLVNDDKMPLLEFRRRITRSYLSLPSISNPKLSGRPSLAKALDKRIPRDVEKNQNDHYVERTEEGKQRKCAVCKKNARKQCSKCDVGIHIHCMAIWHC</sequence>
<keyword evidence="4" id="KW-1185">Reference proteome</keyword>
<protein>
    <recommendedName>
        <fullName evidence="2">PiggyBac transposable element-derived protein domain-containing protein</fullName>
    </recommendedName>
</protein>
<dbReference type="InterPro" id="IPR029526">
    <property type="entry name" value="PGBD"/>
</dbReference>
<accession>A0A8S9Y330</accession>